<organism evidence="1 2">
    <name type="scientific">Enterococcus faecalis TX4248</name>
    <dbReference type="NCBI Taxonomy" id="749495"/>
    <lineage>
        <taxon>Bacteria</taxon>
        <taxon>Bacillati</taxon>
        <taxon>Bacillota</taxon>
        <taxon>Bacilli</taxon>
        <taxon>Lactobacillales</taxon>
        <taxon>Enterococcaceae</taxon>
        <taxon>Enterococcus</taxon>
    </lineage>
</organism>
<evidence type="ECO:0000313" key="2">
    <source>
        <dbReference type="Proteomes" id="UP000004846"/>
    </source>
</evidence>
<sequence>MNKMNEQINLLELDNDKLWQFYGHYCNDDWSAKTETVNGVTDIVLGFSVKLTKNELKKICRDAIEISRIKYGYSVRFLTNNVKKELFVRFDNYTTSKKRDVFEHINLYF</sequence>
<dbReference type="HOGENOM" id="CLU_2219017_0_0_9"/>
<name>A0A125W4I5_ENTFL</name>
<dbReference type="AlphaFoldDB" id="A0A125W4I5"/>
<evidence type="ECO:0008006" key="3">
    <source>
        <dbReference type="Google" id="ProtNLM"/>
    </source>
</evidence>
<protein>
    <recommendedName>
        <fullName evidence="3">PcfU</fullName>
    </recommendedName>
</protein>
<gene>
    <name evidence="1" type="ORF">HMPREF9498_02215</name>
</gene>
<reference evidence="1 2" key="1">
    <citation type="submission" date="2010-07" db="EMBL/GenBank/DDBJ databases">
        <authorList>
            <person name="Sid Ahmed O."/>
        </authorList>
    </citation>
    <scope>NUCLEOTIDE SEQUENCE [LARGE SCALE GENOMIC DNA]</scope>
    <source>
        <strain evidence="1 2">TX4248</strain>
    </source>
</reference>
<comment type="caution">
    <text evidence="1">The sequence shown here is derived from an EMBL/GenBank/DDBJ whole genome shotgun (WGS) entry which is preliminary data.</text>
</comment>
<dbReference type="Proteomes" id="UP000004846">
    <property type="component" value="Unassembled WGS sequence"/>
</dbReference>
<dbReference type="EMBL" id="AEBR01000073">
    <property type="protein sequence ID" value="EFM82204.1"/>
    <property type="molecule type" value="Genomic_DNA"/>
</dbReference>
<evidence type="ECO:0000313" key="1">
    <source>
        <dbReference type="EMBL" id="EFM82204.1"/>
    </source>
</evidence>
<accession>A0A125W4I5</accession>
<proteinExistence type="predicted"/>